<dbReference type="PANTHER" id="PTHR43329">
    <property type="entry name" value="EPOXIDE HYDROLASE"/>
    <property type="match status" value="1"/>
</dbReference>
<dbReference type="GO" id="GO:0016787">
    <property type="term" value="F:hydrolase activity"/>
    <property type="evidence" value="ECO:0007669"/>
    <property type="project" value="UniProtKB-KW"/>
</dbReference>
<evidence type="ECO:0000256" key="2">
    <source>
        <dbReference type="SAM" id="MobiDB-lite"/>
    </source>
</evidence>
<keyword evidence="5" id="KW-1185">Reference proteome</keyword>
<protein>
    <submittedName>
        <fullName evidence="4">Alpha/beta fold hydrolase</fullName>
    </submittedName>
</protein>
<dbReference type="EMBL" id="RSED01000006">
    <property type="protein sequence ID" value="RRS04760.1"/>
    <property type="molecule type" value="Genomic_DNA"/>
</dbReference>
<sequence>MLSASPALSAPLPSSTTPVLTPGTAPRLSTVMSGPVRLAVKQWGDPRRPTIVLVHGYPDNSAVWHPVAELLSHDFHVVAYDVRGAGASDRPARIRDYRLDKLKDDFVAVIDHVSPHRPVHLVAHDWGSIQSWEAVTEPALQSRILSFTSCSGPCLDHIGHWFRQRLAHPTWRNIKQLLIQSVKSWYIYFFQMPLLPGLLWRAGVGRAWPKLVRLLEGTQVETNPTQVADGVHGVQLYRANMLPRLLRPRLRHTTVPVQVLVPRRDLYVSPWLTEDLHRWTDKLWRREYTAGHWMPASHPAEMAGAVRRFVQFTSRSAAAA</sequence>
<dbReference type="AlphaFoldDB" id="A0A426VD89"/>
<evidence type="ECO:0000256" key="1">
    <source>
        <dbReference type="ARBA" id="ARBA00022801"/>
    </source>
</evidence>
<dbReference type="Pfam" id="PF00561">
    <property type="entry name" value="Abhydrolase_1"/>
    <property type="match status" value="1"/>
</dbReference>
<dbReference type="Proteomes" id="UP000269265">
    <property type="component" value="Unassembled WGS sequence"/>
</dbReference>
<dbReference type="Gene3D" id="3.40.50.1820">
    <property type="entry name" value="alpha/beta hydrolase"/>
    <property type="match status" value="1"/>
</dbReference>
<evidence type="ECO:0000313" key="4">
    <source>
        <dbReference type="EMBL" id="RRS04760.1"/>
    </source>
</evidence>
<dbReference type="InterPro" id="IPR029058">
    <property type="entry name" value="AB_hydrolase_fold"/>
</dbReference>
<feature type="domain" description="AB hydrolase-1" evidence="3">
    <location>
        <begin position="49"/>
        <end position="295"/>
    </location>
</feature>
<accession>A0A426VD89</accession>
<keyword evidence="1 4" id="KW-0378">Hydrolase</keyword>
<dbReference type="SUPFAM" id="SSF53474">
    <property type="entry name" value="alpha/beta-Hydrolases"/>
    <property type="match status" value="1"/>
</dbReference>
<name>A0A426VD89_9BURK</name>
<proteinExistence type="predicted"/>
<dbReference type="InterPro" id="IPR000073">
    <property type="entry name" value="AB_hydrolase_1"/>
</dbReference>
<feature type="region of interest" description="Disordered" evidence="2">
    <location>
        <begin position="1"/>
        <end position="26"/>
    </location>
</feature>
<dbReference type="InterPro" id="IPR000639">
    <property type="entry name" value="Epox_hydrolase-like"/>
</dbReference>
<organism evidence="4 5">
    <name type="scientific">Aquabacterium soli</name>
    <dbReference type="NCBI Taxonomy" id="2493092"/>
    <lineage>
        <taxon>Bacteria</taxon>
        <taxon>Pseudomonadati</taxon>
        <taxon>Pseudomonadota</taxon>
        <taxon>Betaproteobacteria</taxon>
        <taxon>Burkholderiales</taxon>
        <taxon>Aquabacterium</taxon>
    </lineage>
</organism>
<dbReference type="PRINTS" id="PR00412">
    <property type="entry name" value="EPOXHYDRLASE"/>
</dbReference>
<evidence type="ECO:0000313" key="5">
    <source>
        <dbReference type="Proteomes" id="UP000269265"/>
    </source>
</evidence>
<reference evidence="4 5" key="1">
    <citation type="submission" date="2018-12" db="EMBL/GenBank/DDBJ databases">
        <title>The whole draft genome of Aquabacterium sp. SJQ9.</title>
        <authorList>
            <person name="Sun L."/>
            <person name="Gao X."/>
            <person name="Chen W."/>
            <person name="Huang K."/>
        </authorList>
    </citation>
    <scope>NUCLEOTIDE SEQUENCE [LARGE SCALE GENOMIC DNA]</scope>
    <source>
        <strain evidence="4 5">SJQ9</strain>
    </source>
</reference>
<gene>
    <name evidence="4" type="ORF">EIP75_09365</name>
</gene>
<evidence type="ECO:0000259" key="3">
    <source>
        <dbReference type="Pfam" id="PF00561"/>
    </source>
</evidence>
<dbReference type="OrthoDB" id="2987348at2"/>
<feature type="compositionally biased region" description="Low complexity" evidence="2">
    <location>
        <begin position="1"/>
        <end position="22"/>
    </location>
</feature>
<comment type="caution">
    <text evidence="4">The sequence shown here is derived from an EMBL/GenBank/DDBJ whole genome shotgun (WGS) entry which is preliminary data.</text>
</comment>